<comment type="caution">
    <text evidence="1">The sequence shown here is derived from an EMBL/GenBank/DDBJ whole genome shotgun (WGS) entry which is preliminary data.</text>
</comment>
<evidence type="ECO:0000313" key="2">
    <source>
        <dbReference type="Proteomes" id="UP001454036"/>
    </source>
</evidence>
<keyword evidence="2" id="KW-1185">Reference proteome</keyword>
<dbReference type="Proteomes" id="UP001454036">
    <property type="component" value="Unassembled WGS sequence"/>
</dbReference>
<evidence type="ECO:0000313" key="1">
    <source>
        <dbReference type="EMBL" id="GAA0160743.1"/>
    </source>
</evidence>
<name>A0AAV3QDX0_LITER</name>
<reference evidence="1 2" key="1">
    <citation type="submission" date="2024-01" db="EMBL/GenBank/DDBJ databases">
        <title>The complete chloroplast genome sequence of Lithospermum erythrorhizon: insights into the phylogenetic relationship among Boraginaceae species and the maternal lineages of purple gromwells.</title>
        <authorList>
            <person name="Okada T."/>
            <person name="Watanabe K."/>
        </authorList>
    </citation>
    <scope>NUCLEOTIDE SEQUENCE [LARGE SCALE GENOMIC DNA]</scope>
</reference>
<dbReference type="AlphaFoldDB" id="A0AAV3QDX0"/>
<dbReference type="EMBL" id="BAABME010020556">
    <property type="protein sequence ID" value="GAA0160743.1"/>
    <property type="molecule type" value="Genomic_DNA"/>
</dbReference>
<organism evidence="1 2">
    <name type="scientific">Lithospermum erythrorhizon</name>
    <name type="common">Purple gromwell</name>
    <name type="synonym">Lithospermum officinale var. erythrorhizon</name>
    <dbReference type="NCBI Taxonomy" id="34254"/>
    <lineage>
        <taxon>Eukaryota</taxon>
        <taxon>Viridiplantae</taxon>
        <taxon>Streptophyta</taxon>
        <taxon>Embryophyta</taxon>
        <taxon>Tracheophyta</taxon>
        <taxon>Spermatophyta</taxon>
        <taxon>Magnoliopsida</taxon>
        <taxon>eudicotyledons</taxon>
        <taxon>Gunneridae</taxon>
        <taxon>Pentapetalae</taxon>
        <taxon>asterids</taxon>
        <taxon>lamiids</taxon>
        <taxon>Boraginales</taxon>
        <taxon>Boraginaceae</taxon>
        <taxon>Boraginoideae</taxon>
        <taxon>Lithospermeae</taxon>
        <taxon>Lithospermum</taxon>
    </lineage>
</organism>
<evidence type="ECO:0008006" key="3">
    <source>
        <dbReference type="Google" id="ProtNLM"/>
    </source>
</evidence>
<proteinExistence type="predicted"/>
<dbReference type="PANTHER" id="PTHR47718">
    <property type="entry name" value="OS01G0519700 PROTEIN"/>
    <property type="match status" value="1"/>
</dbReference>
<sequence>MPPCGGDSRHAQPTFGEVQAATESYVPPLKSGWRVAHYYKFDEEKIPRVGLEFQNEDDVIEFYKAYAKEVGFGIRKGKAEHNHVLSSPRKVVLHPCHRKLTSAQANQIEMASHSGIPPKSSFKLMVRQVGGRENLGFIPVDYKNYNLCNWRIRSGNEIEEDNTGEDQGIMLL</sequence>
<protein>
    <recommendedName>
        <fullName evidence="3">Protein FAR1-RELATED SEQUENCE</fullName>
    </recommendedName>
</protein>
<gene>
    <name evidence="1" type="ORF">LIER_39093</name>
</gene>
<accession>A0AAV3QDX0</accession>